<evidence type="ECO:0000313" key="3">
    <source>
        <dbReference type="EMBL" id="ARS51599.1"/>
    </source>
</evidence>
<dbReference type="PANTHER" id="PTHR23028:SF53">
    <property type="entry name" value="ACYL_TRANSF_3 DOMAIN-CONTAINING PROTEIN"/>
    <property type="match status" value="1"/>
</dbReference>
<sequence>MPVITSSTGSAHSMHREKFVALDWLRFALAIYLVLFHTLKEYGDIRVVEWLYSSLSLGFYSTSTFFVLSGFLLAHVYIGRDQGRGLDYKRFWIKRFASLYPIHIMSLIIVLPLVIINAGGLAQITVTPNTNDWAAGDGMASHMLGISGFVSNLLLHVSLLHAWSPFYTTFNFATWSLSALLFFYLVFPFAGPALARIRRPLLALVVIGLIYAIPALYMFMTNTNDNVVAHGLMHRNPLFRLPEFLAGVVLHQVYLRHKLLMAALFSPRGTMACIAFILGCFAFSAWIHAEVRGSWYYMLHNGLLLPSQLLLVLMCAWYQPDSNTSQARLAARLGVASLSIFALHTPINMISSKIEKLILGTIEMFTTQAPVSMSSLLNLAGEQTRELWMYPFFLAGVVVVCVLFQEQLVNRMRNAIQDRLLSRQKRASANMYHGHA</sequence>
<protein>
    <recommendedName>
        <fullName evidence="2">Acyltransferase 3 domain-containing protein</fullName>
    </recommendedName>
</protein>
<evidence type="ECO:0000313" key="4">
    <source>
        <dbReference type="Proteomes" id="UP000250025"/>
    </source>
</evidence>
<dbReference type="GO" id="GO:0016020">
    <property type="term" value="C:membrane"/>
    <property type="evidence" value="ECO:0007669"/>
    <property type="project" value="TreeGrafter"/>
</dbReference>
<feature type="transmembrane region" description="Helical" evidence="1">
    <location>
        <begin position="269"/>
        <end position="289"/>
    </location>
</feature>
<feature type="transmembrane region" description="Helical" evidence="1">
    <location>
        <begin position="239"/>
        <end position="257"/>
    </location>
</feature>
<dbReference type="KEGG" id="kus:B9G99_00745"/>
<feature type="transmembrane region" description="Helical" evidence="1">
    <location>
        <begin position="20"/>
        <end position="39"/>
    </location>
</feature>
<feature type="transmembrane region" description="Helical" evidence="1">
    <location>
        <begin position="99"/>
        <end position="122"/>
    </location>
</feature>
<accession>A0A2Z2H341</accession>
<reference evidence="3 4" key="1">
    <citation type="journal article" date="2017" name="Int. J. Syst. Evol. Microbiol.">
        <title>Kushneria konosiri sp. nov., isolated from the Korean salt-fermented seafood Daemi-jeot.</title>
        <authorList>
            <person name="Yun J.H."/>
            <person name="Park S.K."/>
            <person name="Lee J.Y."/>
            <person name="Jung M.J."/>
            <person name="Bae J.W."/>
        </authorList>
    </citation>
    <scope>NUCLEOTIDE SEQUENCE [LARGE SCALE GENOMIC DNA]</scope>
    <source>
        <strain evidence="3 4">X49</strain>
    </source>
</reference>
<evidence type="ECO:0000256" key="1">
    <source>
        <dbReference type="SAM" id="Phobius"/>
    </source>
</evidence>
<feature type="domain" description="Acyltransferase 3" evidence="2">
    <location>
        <begin position="20"/>
        <end position="404"/>
    </location>
</feature>
<dbReference type="EMBL" id="CP021323">
    <property type="protein sequence ID" value="ARS51599.1"/>
    <property type="molecule type" value="Genomic_DNA"/>
</dbReference>
<dbReference type="InterPro" id="IPR002656">
    <property type="entry name" value="Acyl_transf_3_dom"/>
</dbReference>
<dbReference type="PANTHER" id="PTHR23028">
    <property type="entry name" value="ACETYLTRANSFERASE"/>
    <property type="match status" value="1"/>
</dbReference>
<feature type="transmembrane region" description="Helical" evidence="1">
    <location>
        <begin position="387"/>
        <end position="404"/>
    </location>
</feature>
<dbReference type="AlphaFoldDB" id="A0A2Z2H341"/>
<keyword evidence="1" id="KW-0472">Membrane</keyword>
<feature type="transmembrane region" description="Helical" evidence="1">
    <location>
        <begin position="295"/>
        <end position="317"/>
    </location>
</feature>
<gene>
    <name evidence="3" type="ORF">B9G99_00745</name>
</gene>
<proteinExistence type="predicted"/>
<dbReference type="GO" id="GO:0009103">
    <property type="term" value="P:lipopolysaccharide biosynthetic process"/>
    <property type="evidence" value="ECO:0007669"/>
    <property type="project" value="TreeGrafter"/>
</dbReference>
<feature type="transmembrane region" description="Helical" evidence="1">
    <location>
        <begin position="201"/>
        <end position="219"/>
    </location>
</feature>
<keyword evidence="1" id="KW-1133">Transmembrane helix</keyword>
<dbReference type="Pfam" id="PF01757">
    <property type="entry name" value="Acyl_transf_3"/>
    <property type="match status" value="1"/>
</dbReference>
<keyword evidence="4" id="KW-1185">Reference proteome</keyword>
<dbReference type="Proteomes" id="UP000250025">
    <property type="component" value="Chromosome"/>
</dbReference>
<organism evidence="3 4">
    <name type="scientific">Kushneria konosiri</name>
    <dbReference type="NCBI Taxonomy" id="698828"/>
    <lineage>
        <taxon>Bacteria</taxon>
        <taxon>Pseudomonadati</taxon>
        <taxon>Pseudomonadota</taxon>
        <taxon>Gammaproteobacteria</taxon>
        <taxon>Oceanospirillales</taxon>
        <taxon>Halomonadaceae</taxon>
        <taxon>Kushneria</taxon>
    </lineage>
</organism>
<feature type="transmembrane region" description="Helical" evidence="1">
    <location>
        <begin position="172"/>
        <end position="194"/>
    </location>
</feature>
<evidence type="ECO:0000259" key="2">
    <source>
        <dbReference type="Pfam" id="PF01757"/>
    </source>
</evidence>
<name>A0A2Z2H341_9GAMM</name>
<dbReference type="InterPro" id="IPR050879">
    <property type="entry name" value="Acyltransferase_3"/>
</dbReference>
<keyword evidence="1" id="KW-0812">Transmembrane</keyword>
<feature type="transmembrane region" description="Helical" evidence="1">
    <location>
        <begin position="329"/>
        <end position="347"/>
    </location>
</feature>
<dbReference type="GO" id="GO:0016747">
    <property type="term" value="F:acyltransferase activity, transferring groups other than amino-acyl groups"/>
    <property type="evidence" value="ECO:0007669"/>
    <property type="project" value="InterPro"/>
</dbReference>
<feature type="transmembrane region" description="Helical" evidence="1">
    <location>
        <begin position="59"/>
        <end position="78"/>
    </location>
</feature>